<feature type="modified residue" description="4-aspartylphosphate" evidence="6">
    <location>
        <position position="41"/>
    </location>
</feature>
<keyword evidence="5" id="KW-0804">Transcription</keyword>
<dbReference type="FunFam" id="1.10.10.10:FF:000018">
    <property type="entry name" value="DNA-binding response regulator ResD"/>
    <property type="match status" value="1"/>
</dbReference>
<dbReference type="PANTHER" id="PTHR48111:SF4">
    <property type="entry name" value="DNA-BINDING DUAL TRANSCRIPTIONAL REGULATOR OMPR"/>
    <property type="match status" value="1"/>
</dbReference>
<evidence type="ECO:0000313" key="11">
    <source>
        <dbReference type="Proteomes" id="UP000653674"/>
    </source>
</evidence>
<dbReference type="SUPFAM" id="SSF52172">
    <property type="entry name" value="CheY-like"/>
    <property type="match status" value="1"/>
</dbReference>
<evidence type="ECO:0000256" key="1">
    <source>
        <dbReference type="ARBA" id="ARBA00022553"/>
    </source>
</evidence>
<comment type="caution">
    <text evidence="10">The sequence shown here is derived from an EMBL/GenBank/DDBJ whole genome shotgun (WGS) entry which is preliminary data.</text>
</comment>
<dbReference type="InterPro" id="IPR036388">
    <property type="entry name" value="WH-like_DNA-bd_sf"/>
</dbReference>
<dbReference type="PANTHER" id="PTHR48111">
    <property type="entry name" value="REGULATOR OF RPOS"/>
    <property type="match status" value="1"/>
</dbReference>
<dbReference type="InterPro" id="IPR001867">
    <property type="entry name" value="OmpR/PhoB-type_DNA-bd"/>
</dbReference>
<feature type="DNA-binding region" description="OmpR/PhoB-type" evidence="7">
    <location>
        <begin position="115"/>
        <end position="214"/>
    </location>
</feature>
<gene>
    <name evidence="10" type="ORF">Pfl04_27690</name>
</gene>
<dbReference type="EMBL" id="BONU01000017">
    <property type="protein sequence ID" value="GIG74365.1"/>
    <property type="molecule type" value="Genomic_DNA"/>
</dbReference>
<protein>
    <submittedName>
        <fullName evidence="10">DNA-binding response regulator</fullName>
    </submittedName>
</protein>
<dbReference type="GO" id="GO:0005829">
    <property type="term" value="C:cytosol"/>
    <property type="evidence" value="ECO:0007669"/>
    <property type="project" value="TreeGrafter"/>
</dbReference>
<dbReference type="SMART" id="SM00862">
    <property type="entry name" value="Trans_reg_C"/>
    <property type="match status" value="1"/>
</dbReference>
<feature type="domain" description="Response regulatory" evidence="8">
    <location>
        <begin position="1"/>
        <end position="105"/>
    </location>
</feature>
<dbReference type="AlphaFoldDB" id="A0A8J3LW18"/>
<keyword evidence="1 6" id="KW-0597">Phosphoprotein</keyword>
<evidence type="ECO:0000259" key="9">
    <source>
        <dbReference type="PROSITE" id="PS51755"/>
    </source>
</evidence>
<evidence type="ECO:0000256" key="2">
    <source>
        <dbReference type="ARBA" id="ARBA00023012"/>
    </source>
</evidence>
<dbReference type="Gene3D" id="6.10.250.690">
    <property type="match status" value="1"/>
</dbReference>
<keyword evidence="11" id="KW-1185">Reference proteome</keyword>
<evidence type="ECO:0000313" key="10">
    <source>
        <dbReference type="EMBL" id="GIG74365.1"/>
    </source>
</evidence>
<evidence type="ECO:0000256" key="7">
    <source>
        <dbReference type="PROSITE-ProRule" id="PRU01091"/>
    </source>
</evidence>
<dbReference type="Pfam" id="PF00486">
    <property type="entry name" value="Trans_reg_C"/>
    <property type="match status" value="1"/>
</dbReference>
<evidence type="ECO:0000256" key="4">
    <source>
        <dbReference type="ARBA" id="ARBA00023125"/>
    </source>
</evidence>
<keyword evidence="3" id="KW-0805">Transcription regulation</keyword>
<dbReference type="CDD" id="cd00383">
    <property type="entry name" value="trans_reg_C"/>
    <property type="match status" value="1"/>
</dbReference>
<feature type="domain" description="OmpR/PhoB-type" evidence="9">
    <location>
        <begin position="115"/>
        <end position="214"/>
    </location>
</feature>
<sequence>MIRSALVKALANAGHVVSAVGTAMDALREVAVRPPDVVVLDLGLPDVDGASALRMMRGDSDVPIIVATARTGENNIIRLLNAGADDYLTKPFSGEHLLARISAVLRRRGSLVGAPAAIEVGPLRIDLTRRAAVLDGKPLDLNRKEFDLLAYLAARRDQLVTRQELVEEVWRQPYRGSEQTVDVHISWLRRKLGETAAKPRFLRVLRGVGIMLVDPT</sequence>
<accession>A0A8J3LW18</accession>
<dbReference type="InterPro" id="IPR001789">
    <property type="entry name" value="Sig_transdc_resp-reg_receiver"/>
</dbReference>
<dbReference type="Gene3D" id="1.10.10.10">
    <property type="entry name" value="Winged helix-like DNA-binding domain superfamily/Winged helix DNA-binding domain"/>
    <property type="match status" value="1"/>
</dbReference>
<keyword evidence="4 7" id="KW-0238">DNA-binding</keyword>
<dbReference type="GO" id="GO:0000156">
    <property type="term" value="F:phosphorelay response regulator activity"/>
    <property type="evidence" value="ECO:0007669"/>
    <property type="project" value="TreeGrafter"/>
</dbReference>
<reference evidence="10" key="1">
    <citation type="submission" date="2021-01" db="EMBL/GenBank/DDBJ databases">
        <title>Whole genome shotgun sequence of Planosporangium flavigriseum NBRC 105377.</title>
        <authorList>
            <person name="Komaki H."/>
            <person name="Tamura T."/>
        </authorList>
    </citation>
    <scope>NUCLEOTIDE SEQUENCE</scope>
    <source>
        <strain evidence="10">NBRC 105377</strain>
    </source>
</reference>
<dbReference type="PROSITE" id="PS51755">
    <property type="entry name" value="OMPR_PHOB"/>
    <property type="match status" value="1"/>
</dbReference>
<name>A0A8J3LW18_9ACTN</name>
<dbReference type="SMART" id="SM00448">
    <property type="entry name" value="REC"/>
    <property type="match status" value="1"/>
</dbReference>
<dbReference type="InterPro" id="IPR039420">
    <property type="entry name" value="WalR-like"/>
</dbReference>
<dbReference type="Pfam" id="PF00072">
    <property type="entry name" value="Response_reg"/>
    <property type="match status" value="1"/>
</dbReference>
<proteinExistence type="predicted"/>
<evidence type="ECO:0000256" key="6">
    <source>
        <dbReference type="PROSITE-ProRule" id="PRU00169"/>
    </source>
</evidence>
<dbReference type="Proteomes" id="UP000653674">
    <property type="component" value="Unassembled WGS sequence"/>
</dbReference>
<dbReference type="PROSITE" id="PS50110">
    <property type="entry name" value="RESPONSE_REGULATORY"/>
    <property type="match status" value="1"/>
</dbReference>
<evidence type="ECO:0000256" key="5">
    <source>
        <dbReference type="ARBA" id="ARBA00023163"/>
    </source>
</evidence>
<keyword evidence="2" id="KW-0902">Two-component regulatory system</keyword>
<evidence type="ECO:0000256" key="3">
    <source>
        <dbReference type="ARBA" id="ARBA00023015"/>
    </source>
</evidence>
<dbReference type="InterPro" id="IPR011006">
    <property type="entry name" value="CheY-like_superfamily"/>
</dbReference>
<evidence type="ECO:0000259" key="8">
    <source>
        <dbReference type="PROSITE" id="PS50110"/>
    </source>
</evidence>
<organism evidence="10 11">
    <name type="scientific">Planosporangium flavigriseum</name>
    <dbReference type="NCBI Taxonomy" id="373681"/>
    <lineage>
        <taxon>Bacteria</taxon>
        <taxon>Bacillati</taxon>
        <taxon>Actinomycetota</taxon>
        <taxon>Actinomycetes</taxon>
        <taxon>Micromonosporales</taxon>
        <taxon>Micromonosporaceae</taxon>
        <taxon>Planosporangium</taxon>
    </lineage>
</organism>
<dbReference type="GO" id="GO:0032993">
    <property type="term" value="C:protein-DNA complex"/>
    <property type="evidence" value="ECO:0007669"/>
    <property type="project" value="TreeGrafter"/>
</dbReference>
<dbReference type="GO" id="GO:0000976">
    <property type="term" value="F:transcription cis-regulatory region binding"/>
    <property type="evidence" value="ECO:0007669"/>
    <property type="project" value="TreeGrafter"/>
</dbReference>
<dbReference type="Gene3D" id="3.40.50.2300">
    <property type="match status" value="1"/>
</dbReference>
<dbReference type="GO" id="GO:0006355">
    <property type="term" value="P:regulation of DNA-templated transcription"/>
    <property type="evidence" value="ECO:0007669"/>
    <property type="project" value="InterPro"/>
</dbReference>